<evidence type="ECO:0000313" key="2">
    <source>
        <dbReference type="Proteomes" id="UP001596481"/>
    </source>
</evidence>
<name>A0ABD5ZIM3_9EURY</name>
<dbReference type="RefSeq" id="WP_390224966.1">
    <property type="nucleotide sequence ID" value="NZ_JBHTAA010000005.1"/>
</dbReference>
<dbReference type="Pfam" id="PF25251">
    <property type="entry name" value="DUF7853"/>
    <property type="match status" value="1"/>
</dbReference>
<evidence type="ECO:0000313" key="1">
    <source>
        <dbReference type="EMBL" id="MFC7204882.1"/>
    </source>
</evidence>
<proteinExistence type="predicted"/>
<dbReference type="Proteomes" id="UP001596481">
    <property type="component" value="Unassembled WGS sequence"/>
</dbReference>
<dbReference type="AlphaFoldDB" id="A0ABD5ZIM3"/>
<keyword evidence="2" id="KW-1185">Reference proteome</keyword>
<protein>
    <submittedName>
        <fullName evidence="1">Uncharacterized protein</fullName>
    </submittedName>
</protein>
<dbReference type="InterPro" id="IPR057175">
    <property type="entry name" value="DUF7853"/>
</dbReference>
<sequence length="96" mass="10765">MTTSAQDRPAPLDLSLEESWVVHTALLDALERAYTEDEEPTPATDLLVRVEAGDEDFTRAELDYIVETLCDYRDEAPDRDVQYVARALAHIEAAKA</sequence>
<organism evidence="1 2">
    <name type="scientific">Haloferax namakaokahaiae</name>
    <dbReference type="NCBI Taxonomy" id="1748331"/>
    <lineage>
        <taxon>Archaea</taxon>
        <taxon>Methanobacteriati</taxon>
        <taxon>Methanobacteriota</taxon>
        <taxon>Stenosarchaea group</taxon>
        <taxon>Halobacteria</taxon>
        <taxon>Halobacteriales</taxon>
        <taxon>Haloferacaceae</taxon>
        <taxon>Haloferax</taxon>
    </lineage>
</organism>
<dbReference type="EMBL" id="JBHTAA010000005">
    <property type="protein sequence ID" value="MFC7204882.1"/>
    <property type="molecule type" value="Genomic_DNA"/>
</dbReference>
<gene>
    <name evidence="1" type="ORF">ACFQJC_15300</name>
</gene>
<accession>A0ABD5ZIM3</accession>
<reference evidence="1 2" key="1">
    <citation type="journal article" date="2019" name="Int. J. Syst. Evol. Microbiol.">
        <title>The Global Catalogue of Microorganisms (GCM) 10K type strain sequencing project: providing services to taxonomists for standard genome sequencing and annotation.</title>
        <authorList>
            <consortium name="The Broad Institute Genomics Platform"/>
            <consortium name="The Broad Institute Genome Sequencing Center for Infectious Disease"/>
            <person name="Wu L."/>
            <person name="Ma J."/>
        </authorList>
    </citation>
    <scope>NUCLEOTIDE SEQUENCE [LARGE SCALE GENOMIC DNA]</scope>
    <source>
        <strain evidence="1 2">DSM 29988</strain>
    </source>
</reference>
<comment type="caution">
    <text evidence="1">The sequence shown here is derived from an EMBL/GenBank/DDBJ whole genome shotgun (WGS) entry which is preliminary data.</text>
</comment>